<dbReference type="Gramene" id="AET5Gv20769700.2">
    <property type="protein sequence ID" value="AET5Gv20769700.2"/>
    <property type="gene ID" value="AET5Gv20769700"/>
</dbReference>
<reference evidence="3" key="1">
    <citation type="journal article" date="2014" name="Science">
        <title>Ancient hybridizations among the ancestral genomes of bread wheat.</title>
        <authorList>
            <consortium name="International Wheat Genome Sequencing Consortium,"/>
            <person name="Marcussen T."/>
            <person name="Sandve S.R."/>
            <person name="Heier L."/>
            <person name="Spannagl M."/>
            <person name="Pfeifer M."/>
            <person name="Jakobsen K.S."/>
            <person name="Wulff B.B."/>
            <person name="Steuernagel B."/>
            <person name="Mayer K.F."/>
            <person name="Olsen O.A."/>
        </authorList>
    </citation>
    <scope>NUCLEOTIDE SEQUENCE [LARGE SCALE GENOMIC DNA]</scope>
    <source>
        <strain evidence="3">cv. AL8/78</strain>
    </source>
</reference>
<reference evidence="2" key="4">
    <citation type="submission" date="2019-03" db="UniProtKB">
        <authorList>
            <consortium name="EnsemblPlants"/>
        </authorList>
    </citation>
    <scope>IDENTIFICATION</scope>
</reference>
<organism evidence="2 3">
    <name type="scientific">Aegilops tauschii subsp. strangulata</name>
    <name type="common">Goatgrass</name>
    <dbReference type="NCBI Taxonomy" id="200361"/>
    <lineage>
        <taxon>Eukaryota</taxon>
        <taxon>Viridiplantae</taxon>
        <taxon>Streptophyta</taxon>
        <taxon>Embryophyta</taxon>
        <taxon>Tracheophyta</taxon>
        <taxon>Spermatophyta</taxon>
        <taxon>Magnoliopsida</taxon>
        <taxon>Liliopsida</taxon>
        <taxon>Poales</taxon>
        <taxon>Poaceae</taxon>
        <taxon>BOP clade</taxon>
        <taxon>Pooideae</taxon>
        <taxon>Triticodae</taxon>
        <taxon>Triticeae</taxon>
        <taxon>Triticinae</taxon>
        <taxon>Aegilops</taxon>
    </lineage>
</organism>
<reference evidence="2" key="5">
    <citation type="journal article" date="2021" name="G3 (Bethesda)">
        <title>Aegilops tauschii genome assembly Aet v5.0 features greater sequence contiguity and improved annotation.</title>
        <authorList>
            <person name="Wang L."/>
            <person name="Zhu T."/>
            <person name="Rodriguez J.C."/>
            <person name="Deal K.R."/>
            <person name="Dubcovsky J."/>
            <person name="McGuire P.E."/>
            <person name="Lux T."/>
            <person name="Spannagl M."/>
            <person name="Mayer K.F.X."/>
            <person name="Baldrich P."/>
            <person name="Meyers B.C."/>
            <person name="Huo N."/>
            <person name="Gu Y.Q."/>
            <person name="Zhou H."/>
            <person name="Devos K.M."/>
            <person name="Bennetzen J.L."/>
            <person name="Unver T."/>
            <person name="Budak H."/>
            <person name="Gulick P.J."/>
            <person name="Galiba G."/>
            <person name="Kalapos B."/>
            <person name="Nelson D.R."/>
            <person name="Li P."/>
            <person name="You F.M."/>
            <person name="Luo M.C."/>
            <person name="Dvorak J."/>
        </authorList>
    </citation>
    <scope>NUCLEOTIDE SEQUENCE [LARGE SCALE GENOMIC DNA]</scope>
    <source>
        <strain evidence="2">cv. AL8/78</strain>
    </source>
</reference>
<feature type="compositionally biased region" description="Low complexity" evidence="1">
    <location>
        <begin position="191"/>
        <end position="200"/>
    </location>
</feature>
<dbReference type="Proteomes" id="UP000015105">
    <property type="component" value="Chromosome 5D"/>
</dbReference>
<feature type="compositionally biased region" description="Low complexity" evidence="1">
    <location>
        <begin position="172"/>
        <end position="181"/>
    </location>
</feature>
<name>A0A453LHM6_AEGTS</name>
<dbReference type="AlphaFoldDB" id="A0A453LHM6"/>
<reference evidence="3" key="2">
    <citation type="journal article" date="2017" name="Nat. Plants">
        <title>The Aegilops tauschii genome reveals multiple impacts of transposons.</title>
        <authorList>
            <person name="Zhao G."/>
            <person name="Zou C."/>
            <person name="Li K."/>
            <person name="Wang K."/>
            <person name="Li T."/>
            <person name="Gao L."/>
            <person name="Zhang X."/>
            <person name="Wang H."/>
            <person name="Yang Z."/>
            <person name="Liu X."/>
            <person name="Jiang W."/>
            <person name="Mao L."/>
            <person name="Kong X."/>
            <person name="Jiao Y."/>
            <person name="Jia J."/>
        </authorList>
    </citation>
    <scope>NUCLEOTIDE SEQUENCE [LARGE SCALE GENOMIC DNA]</scope>
    <source>
        <strain evidence="3">cv. AL8/78</strain>
    </source>
</reference>
<reference evidence="2" key="3">
    <citation type="journal article" date="2017" name="Nature">
        <title>Genome sequence of the progenitor of the wheat D genome Aegilops tauschii.</title>
        <authorList>
            <person name="Luo M.C."/>
            <person name="Gu Y.Q."/>
            <person name="Puiu D."/>
            <person name="Wang H."/>
            <person name="Twardziok S.O."/>
            <person name="Deal K.R."/>
            <person name="Huo N."/>
            <person name="Zhu T."/>
            <person name="Wang L."/>
            <person name="Wang Y."/>
            <person name="McGuire P.E."/>
            <person name="Liu S."/>
            <person name="Long H."/>
            <person name="Ramasamy R.K."/>
            <person name="Rodriguez J.C."/>
            <person name="Van S.L."/>
            <person name="Yuan L."/>
            <person name="Wang Z."/>
            <person name="Xia Z."/>
            <person name="Xiao L."/>
            <person name="Anderson O.D."/>
            <person name="Ouyang S."/>
            <person name="Liang Y."/>
            <person name="Zimin A.V."/>
            <person name="Pertea G."/>
            <person name="Qi P."/>
            <person name="Bennetzen J.L."/>
            <person name="Dai X."/>
            <person name="Dawson M.W."/>
            <person name="Muller H.G."/>
            <person name="Kugler K."/>
            <person name="Rivarola-Duarte L."/>
            <person name="Spannagl M."/>
            <person name="Mayer K.F.X."/>
            <person name="Lu F.H."/>
            <person name="Bevan M.W."/>
            <person name="Leroy P."/>
            <person name="Li P."/>
            <person name="You F.M."/>
            <person name="Sun Q."/>
            <person name="Liu Z."/>
            <person name="Lyons E."/>
            <person name="Wicker T."/>
            <person name="Salzberg S.L."/>
            <person name="Devos K.M."/>
            <person name="Dvorak J."/>
        </authorList>
    </citation>
    <scope>NUCLEOTIDE SEQUENCE [LARGE SCALE GENOMIC DNA]</scope>
    <source>
        <strain evidence="2">cv. AL8/78</strain>
    </source>
</reference>
<protein>
    <submittedName>
        <fullName evidence="2">Uncharacterized protein</fullName>
    </submittedName>
</protein>
<feature type="region of interest" description="Disordered" evidence="1">
    <location>
        <begin position="53"/>
        <end position="85"/>
    </location>
</feature>
<proteinExistence type="predicted"/>
<dbReference type="EnsemblPlants" id="AET5Gv20769700.2">
    <property type="protein sequence ID" value="AET5Gv20769700.2"/>
    <property type="gene ID" value="AET5Gv20769700"/>
</dbReference>
<feature type="compositionally biased region" description="Low complexity" evidence="1">
    <location>
        <begin position="145"/>
        <end position="158"/>
    </location>
</feature>
<evidence type="ECO:0000256" key="1">
    <source>
        <dbReference type="SAM" id="MobiDB-lite"/>
    </source>
</evidence>
<accession>A0A453LHM6</accession>
<evidence type="ECO:0000313" key="2">
    <source>
        <dbReference type="EnsemblPlants" id="AET5Gv20769700.2"/>
    </source>
</evidence>
<sequence length="278" mass="29292">PRNGGVRDFVYCAFPFPMAEYGEEDLAVAAAKILLSLRSRNLVRWPEWIARPSDGLQRPEEEEEAELPPIPEGWPKRPRSRLRARAEGTAWPLSLKSPLARPGRPVLGGSGACSGEEEERAWSAPKAKRVSFTARRPEVPPHYFSCSAAGSGPSTSGADRARSRRRARLSEKASAARAKSSPETPFDFANAAGSGASSSGDEAARPTAAQGPGVGGGPSSGIEGPGSPAKRSRTDLAAGEAAAAAAKVEVSFLIPVLVFQFLAASPSGFWTLYLSPIL</sequence>
<feature type="region of interest" description="Disordered" evidence="1">
    <location>
        <begin position="102"/>
        <end position="236"/>
    </location>
</feature>
<evidence type="ECO:0000313" key="3">
    <source>
        <dbReference type="Proteomes" id="UP000015105"/>
    </source>
</evidence>
<keyword evidence="3" id="KW-1185">Reference proteome</keyword>